<name>A0A9P0AYF0_BRAAE</name>
<dbReference type="InterPro" id="IPR005055">
    <property type="entry name" value="A10/PebIII"/>
</dbReference>
<evidence type="ECO:0000313" key="3">
    <source>
        <dbReference type="Proteomes" id="UP001154078"/>
    </source>
</evidence>
<protein>
    <submittedName>
        <fullName evidence="2">Uncharacterized protein</fullName>
    </submittedName>
</protein>
<dbReference type="InterPro" id="IPR036682">
    <property type="entry name" value="OS_D_A10/PebIII_sf"/>
</dbReference>
<accession>A0A9P0AYF0</accession>
<evidence type="ECO:0000313" key="2">
    <source>
        <dbReference type="EMBL" id="CAH0550182.1"/>
    </source>
</evidence>
<feature type="chain" id="PRO_5040181223" evidence="1">
    <location>
        <begin position="27"/>
        <end position="147"/>
    </location>
</feature>
<sequence length="147" mass="16996">MCKMNTSLLWTSFLILVLSQFEESSASTLTRVARETKYTTRFDNIDVDAVLKSSRLLLSYVKCLLDKGPCTVEGKELKKFIPDALNSECSKCSEIQKKQAGKVFTNLLLHHRDYWNQLIDKYDPNGIYKTKYEVDNEDYDYSQLDDA</sequence>
<dbReference type="Pfam" id="PF03392">
    <property type="entry name" value="OS-D"/>
    <property type="match status" value="1"/>
</dbReference>
<dbReference type="PANTHER" id="PTHR11257:SF12">
    <property type="entry name" value="EJACULATORY BULB-SPECIFIC PROTEIN 3-RELATED"/>
    <property type="match status" value="1"/>
</dbReference>
<evidence type="ECO:0000256" key="1">
    <source>
        <dbReference type="SAM" id="SignalP"/>
    </source>
</evidence>
<gene>
    <name evidence="2" type="ORF">MELIAE_LOCUS3064</name>
</gene>
<reference evidence="2" key="1">
    <citation type="submission" date="2021-12" db="EMBL/GenBank/DDBJ databases">
        <authorList>
            <person name="King R."/>
        </authorList>
    </citation>
    <scope>NUCLEOTIDE SEQUENCE</scope>
</reference>
<dbReference type="Gene3D" id="1.10.2080.10">
    <property type="entry name" value="Insect odorant-binding protein A10/Ejaculatory bulb-specific protein 3"/>
    <property type="match status" value="1"/>
</dbReference>
<keyword evidence="3" id="KW-1185">Reference proteome</keyword>
<proteinExistence type="predicted"/>
<dbReference type="SUPFAM" id="SSF100910">
    <property type="entry name" value="Chemosensory protein Csp2"/>
    <property type="match status" value="1"/>
</dbReference>
<keyword evidence="1" id="KW-0732">Signal</keyword>
<organism evidence="2 3">
    <name type="scientific">Brassicogethes aeneus</name>
    <name type="common">Rape pollen beetle</name>
    <name type="synonym">Meligethes aeneus</name>
    <dbReference type="NCBI Taxonomy" id="1431903"/>
    <lineage>
        <taxon>Eukaryota</taxon>
        <taxon>Metazoa</taxon>
        <taxon>Ecdysozoa</taxon>
        <taxon>Arthropoda</taxon>
        <taxon>Hexapoda</taxon>
        <taxon>Insecta</taxon>
        <taxon>Pterygota</taxon>
        <taxon>Neoptera</taxon>
        <taxon>Endopterygota</taxon>
        <taxon>Coleoptera</taxon>
        <taxon>Polyphaga</taxon>
        <taxon>Cucujiformia</taxon>
        <taxon>Nitidulidae</taxon>
        <taxon>Meligethinae</taxon>
        <taxon>Brassicogethes</taxon>
    </lineage>
</organism>
<dbReference type="Proteomes" id="UP001154078">
    <property type="component" value="Chromosome 2"/>
</dbReference>
<dbReference type="EMBL" id="OV121133">
    <property type="protein sequence ID" value="CAH0550182.1"/>
    <property type="molecule type" value="Genomic_DNA"/>
</dbReference>
<dbReference type="OrthoDB" id="6344725at2759"/>
<dbReference type="AlphaFoldDB" id="A0A9P0AYF0"/>
<dbReference type="PANTHER" id="PTHR11257">
    <property type="entry name" value="CHEMOSENSORY PROTEIN-RELATED"/>
    <property type="match status" value="1"/>
</dbReference>
<feature type="signal peptide" evidence="1">
    <location>
        <begin position="1"/>
        <end position="26"/>
    </location>
</feature>